<evidence type="ECO:0000313" key="3">
    <source>
        <dbReference type="EMBL" id="GAA4250325.1"/>
    </source>
</evidence>
<protein>
    <submittedName>
        <fullName evidence="3">Uncharacterized protein</fullName>
    </submittedName>
</protein>
<feature type="compositionally biased region" description="Basic and acidic residues" evidence="1">
    <location>
        <begin position="17"/>
        <end position="26"/>
    </location>
</feature>
<keyword evidence="2" id="KW-0812">Transmembrane</keyword>
<dbReference type="Proteomes" id="UP001500620">
    <property type="component" value="Unassembled WGS sequence"/>
</dbReference>
<keyword evidence="2" id="KW-1133">Transmembrane helix</keyword>
<dbReference type="EMBL" id="BAABAT010000009">
    <property type="protein sequence ID" value="GAA4250325.1"/>
    <property type="molecule type" value="Genomic_DNA"/>
</dbReference>
<gene>
    <name evidence="3" type="ORF">GCM10022255_038390</name>
</gene>
<feature type="region of interest" description="Disordered" evidence="1">
    <location>
        <begin position="1"/>
        <end position="26"/>
    </location>
</feature>
<comment type="caution">
    <text evidence="3">The sequence shown here is derived from an EMBL/GenBank/DDBJ whole genome shotgun (WGS) entry which is preliminary data.</text>
</comment>
<evidence type="ECO:0000313" key="4">
    <source>
        <dbReference type="Proteomes" id="UP001500620"/>
    </source>
</evidence>
<evidence type="ECO:0000256" key="1">
    <source>
        <dbReference type="SAM" id="MobiDB-lite"/>
    </source>
</evidence>
<keyword evidence="4" id="KW-1185">Reference proteome</keyword>
<evidence type="ECO:0000256" key="2">
    <source>
        <dbReference type="SAM" id="Phobius"/>
    </source>
</evidence>
<organism evidence="3 4">
    <name type="scientific">Dactylosporangium darangshiense</name>
    <dbReference type="NCBI Taxonomy" id="579108"/>
    <lineage>
        <taxon>Bacteria</taxon>
        <taxon>Bacillati</taxon>
        <taxon>Actinomycetota</taxon>
        <taxon>Actinomycetes</taxon>
        <taxon>Micromonosporales</taxon>
        <taxon>Micromonosporaceae</taxon>
        <taxon>Dactylosporangium</taxon>
    </lineage>
</organism>
<dbReference type="RefSeq" id="WP_345128389.1">
    <property type="nucleotide sequence ID" value="NZ_BAABAT010000009.1"/>
</dbReference>
<feature type="transmembrane region" description="Helical" evidence="2">
    <location>
        <begin position="53"/>
        <end position="75"/>
    </location>
</feature>
<accession>A0ABP8D928</accession>
<name>A0ABP8D928_9ACTN</name>
<proteinExistence type="predicted"/>
<keyword evidence="2" id="KW-0472">Membrane</keyword>
<sequence>MDAGMKDLESLAVLDPSRGREPTDAEWTRSRAFIERTMATSEGRPARHRAARWLVVGAATVATGAAAAVIVPAVLPGTAQKAMAAWTAVPTARTGDQVLPQARECADNEVGGRSATVRPDDVVLAEQRGIATLLIMRKSGKIVECLSAGGHNLASMGLIDDGPLPAPPPGQVSLETMSSMGNRGHEWSNIIGLVGPGVTGVEVRLDNGRVVQASVKAGWWAAWWPGPEGGDFDHLTVIVHTATTTTSRRPSELP</sequence>
<reference evidence="4" key="1">
    <citation type="journal article" date="2019" name="Int. J. Syst. Evol. Microbiol.">
        <title>The Global Catalogue of Microorganisms (GCM) 10K type strain sequencing project: providing services to taxonomists for standard genome sequencing and annotation.</title>
        <authorList>
            <consortium name="The Broad Institute Genomics Platform"/>
            <consortium name="The Broad Institute Genome Sequencing Center for Infectious Disease"/>
            <person name="Wu L."/>
            <person name="Ma J."/>
        </authorList>
    </citation>
    <scope>NUCLEOTIDE SEQUENCE [LARGE SCALE GENOMIC DNA]</scope>
    <source>
        <strain evidence="4">JCM 17441</strain>
    </source>
</reference>